<dbReference type="AlphaFoldDB" id="A0A4U6TLP8"/>
<name>A0A4U6TLP8_SETVI</name>
<dbReference type="EMBL" id="CM016558">
    <property type="protein sequence ID" value="TKW03548.1"/>
    <property type="molecule type" value="Genomic_DNA"/>
</dbReference>
<dbReference type="Gramene" id="TKW03548">
    <property type="protein sequence ID" value="TKW03548"/>
    <property type="gene ID" value="SEVIR_7G048701v2"/>
</dbReference>
<dbReference type="InterPro" id="IPR055280">
    <property type="entry name" value="TIC32"/>
</dbReference>
<reference evidence="1" key="1">
    <citation type="submission" date="2019-03" db="EMBL/GenBank/DDBJ databases">
        <title>WGS assembly of Setaria viridis.</title>
        <authorList>
            <person name="Huang P."/>
            <person name="Jenkins J."/>
            <person name="Grimwood J."/>
            <person name="Barry K."/>
            <person name="Healey A."/>
            <person name="Mamidi S."/>
            <person name="Sreedasyam A."/>
            <person name="Shu S."/>
            <person name="Feldman M."/>
            <person name="Wu J."/>
            <person name="Yu Y."/>
            <person name="Chen C."/>
            <person name="Johnson J."/>
            <person name="Rokhsar D."/>
            <person name="Baxter I."/>
            <person name="Schmutz J."/>
            <person name="Brutnell T."/>
            <person name="Kellogg E."/>
        </authorList>
    </citation>
    <scope>NUCLEOTIDE SEQUENCE [LARGE SCALE GENOMIC DNA]</scope>
</reference>
<dbReference type="PANTHER" id="PTHR48476">
    <property type="entry name" value="SHORT-CHAIN DEHYDROGENASE TIC 32, CHLOROPLASTIC-LIKE"/>
    <property type="match status" value="1"/>
</dbReference>
<accession>A0A4U6TLP8</accession>
<dbReference type="InterPro" id="IPR002347">
    <property type="entry name" value="SDR_fam"/>
</dbReference>
<dbReference type="PANTHER" id="PTHR48476:SF1">
    <property type="entry name" value="SHORT-CHAIN DEHYDROGENASE TIC 32, CHLOROPLASTIC-LIKE"/>
    <property type="match status" value="1"/>
</dbReference>
<gene>
    <name evidence="1" type="ORF">SEVIR_7G048701v2</name>
</gene>
<dbReference type="SUPFAM" id="SSF51735">
    <property type="entry name" value="NAD(P)-binding Rossmann-fold domains"/>
    <property type="match status" value="1"/>
</dbReference>
<dbReference type="Pfam" id="PF00106">
    <property type="entry name" value="adh_short"/>
    <property type="match status" value="1"/>
</dbReference>
<dbReference type="Gene3D" id="3.40.50.720">
    <property type="entry name" value="NAD(P)-binding Rossmann-like Domain"/>
    <property type="match status" value="1"/>
</dbReference>
<protein>
    <submittedName>
        <fullName evidence="1">Uncharacterized protein</fullName>
    </submittedName>
</protein>
<sequence length="314" mass="34317">MLGLLRRRAPSGFSPSSTAEEVTAGIDGCGLVAIVTGASHGIGTETCRVLALRGVQVVMGVRNTLSGARVREEIVRQIPTAKIEVLELDLSSMSSVRRFVKNFNALNLPLNILINNAGIAFVPFELSEDGIELHFATNHLGHFLLTDLLLEKIKVTAEQSDIEGRIVIVSSEGYKHAYREGIRFHKINDESGYSRFSAYGQSKLANILHSNELSKNLKEQNAKVVVNSLHPGEVCTNIMHHWAFLHGLMCTLGKFILKDVGQGAATVCYLALHPQVAGVTGKYFIDCNATDPKSPATDKELVKRLWDFSASLVH</sequence>
<organism evidence="1 2">
    <name type="scientific">Setaria viridis</name>
    <name type="common">Green bristlegrass</name>
    <name type="synonym">Setaria italica subsp. viridis</name>
    <dbReference type="NCBI Taxonomy" id="4556"/>
    <lineage>
        <taxon>Eukaryota</taxon>
        <taxon>Viridiplantae</taxon>
        <taxon>Streptophyta</taxon>
        <taxon>Embryophyta</taxon>
        <taxon>Tracheophyta</taxon>
        <taxon>Spermatophyta</taxon>
        <taxon>Magnoliopsida</taxon>
        <taxon>Liliopsida</taxon>
        <taxon>Poales</taxon>
        <taxon>Poaceae</taxon>
        <taxon>PACMAD clade</taxon>
        <taxon>Panicoideae</taxon>
        <taxon>Panicodae</taxon>
        <taxon>Paniceae</taxon>
        <taxon>Cenchrinae</taxon>
        <taxon>Setaria</taxon>
    </lineage>
</organism>
<proteinExistence type="predicted"/>
<evidence type="ECO:0000313" key="1">
    <source>
        <dbReference type="EMBL" id="TKW03548.1"/>
    </source>
</evidence>
<evidence type="ECO:0000313" key="2">
    <source>
        <dbReference type="Proteomes" id="UP000298652"/>
    </source>
</evidence>
<keyword evidence="2" id="KW-1185">Reference proteome</keyword>
<dbReference type="OMA" id="GKRLWEW"/>
<dbReference type="PRINTS" id="PR00081">
    <property type="entry name" value="GDHRDH"/>
</dbReference>
<dbReference type="Proteomes" id="UP000298652">
    <property type="component" value="Chromosome 7"/>
</dbReference>
<dbReference type="InterPro" id="IPR036291">
    <property type="entry name" value="NAD(P)-bd_dom_sf"/>
</dbReference>
<dbReference type="CDD" id="cd05327">
    <property type="entry name" value="retinol-DH_like_SDR_c_like"/>
    <property type="match status" value="1"/>
</dbReference>